<dbReference type="OrthoDB" id="5174895at2"/>
<feature type="transmembrane region" description="Helical" evidence="7">
    <location>
        <begin position="221"/>
        <end position="248"/>
    </location>
</feature>
<evidence type="ECO:0000256" key="2">
    <source>
        <dbReference type="ARBA" id="ARBA00022448"/>
    </source>
</evidence>
<gene>
    <name evidence="10" type="ORF">DDQ50_15215</name>
</gene>
<evidence type="ECO:0000259" key="9">
    <source>
        <dbReference type="PROSITE" id="PS50928"/>
    </source>
</evidence>
<dbReference type="GO" id="GO:0055085">
    <property type="term" value="P:transmembrane transport"/>
    <property type="evidence" value="ECO:0007669"/>
    <property type="project" value="InterPro"/>
</dbReference>
<evidence type="ECO:0000256" key="5">
    <source>
        <dbReference type="ARBA" id="ARBA00022989"/>
    </source>
</evidence>
<feature type="transmembrane region" description="Helical" evidence="7">
    <location>
        <begin position="33"/>
        <end position="52"/>
    </location>
</feature>
<sequence>MSTTTRPGAASPPKAGKTSGGGPRRRRRSLPNGLPWILPALIVSVGLLYYSIGYTGYISTLKWDGTSPNPESVGLDNYGLLFTDPIFWTALRNTVLFFLVTFGVQTALGVFCAVLLHSRIRLAVVYRVLIFLPVVLAPAIMAPVFRQIYAAGGQFNDVLGFLGLGFLAQPWLAQSSTALPVLMAITIWQWTGLNFILYFAAMGQIDSEILEAARIDGASNWRILVSIIWPGVRGTTIALAMLSAIGALKTFDIPYLVTLGGPNFATEFLGTFIYRESIPLAHVGYAGAISIMLLLLAIVMAFIFGRRRNSEER</sequence>
<evidence type="ECO:0000313" key="11">
    <source>
        <dbReference type="Proteomes" id="UP000244893"/>
    </source>
</evidence>
<dbReference type="AlphaFoldDB" id="A0A2V1HL84"/>
<feature type="domain" description="ABC transmembrane type-1" evidence="9">
    <location>
        <begin position="91"/>
        <end position="304"/>
    </location>
</feature>
<dbReference type="GO" id="GO:0005886">
    <property type="term" value="C:plasma membrane"/>
    <property type="evidence" value="ECO:0007669"/>
    <property type="project" value="UniProtKB-SubCell"/>
</dbReference>
<dbReference type="Gene3D" id="1.10.3720.10">
    <property type="entry name" value="MetI-like"/>
    <property type="match status" value="1"/>
</dbReference>
<dbReference type="PANTHER" id="PTHR30193">
    <property type="entry name" value="ABC TRANSPORTER PERMEASE PROTEIN"/>
    <property type="match status" value="1"/>
</dbReference>
<dbReference type="InterPro" id="IPR000515">
    <property type="entry name" value="MetI-like"/>
</dbReference>
<protein>
    <submittedName>
        <fullName evidence="10">Sugar ABC transporter permease</fullName>
    </submittedName>
</protein>
<evidence type="ECO:0000256" key="8">
    <source>
        <dbReference type="SAM" id="MobiDB-lite"/>
    </source>
</evidence>
<evidence type="ECO:0000256" key="7">
    <source>
        <dbReference type="RuleBase" id="RU363032"/>
    </source>
</evidence>
<evidence type="ECO:0000256" key="6">
    <source>
        <dbReference type="ARBA" id="ARBA00023136"/>
    </source>
</evidence>
<dbReference type="SUPFAM" id="SSF161098">
    <property type="entry name" value="MetI-like"/>
    <property type="match status" value="1"/>
</dbReference>
<dbReference type="Proteomes" id="UP000244893">
    <property type="component" value="Unassembled WGS sequence"/>
</dbReference>
<dbReference type="Pfam" id="PF00528">
    <property type="entry name" value="BPD_transp_1"/>
    <property type="match status" value="1"/>
</dbReference>
<comment type="subcellular location">
    <subcellularLocation>
        <location evidence="1 7">Cell membrane</location>
        <topology evidence="1 7">Multi-pass membrane protein</topology>
    </subcellularLocation>
</comment>
<feature type="transmembrane region" description="Helical" evidence="7">
    <location>
        <begin position="124"/>
        <end position="142"/>
    </location>
</feature>
<keyword evidence="3" id="KW-1003">Cell membrane</keyword>
<dbReference type="RefSeq" id="WP_116757656.1">
    <property type="nucleotide sequence ID" value="NZ_JBHUEX010000001.1"/>
</dbReference>
<feature type="transmembrane region" description="Helical" evidence="7">
    <location>
        <begin position="280"/>
        <end position="304"/>
    </location>
</feature>
<evidence type="ECO:0000256" key="4">
    <source>
        <dbReference type="ARBA" id="ARBA00022692"/>
    </source>
</evidence>
<dbReference type="InterPro" id="IPR051393">
    <property type="entry name" value="ABC_transporter_permease"/>
</dbReference>
<dbReference type="EMBL" id="QEOP01000004">
    <property type="protein sequence ID" value="PVZ93328.1"/>
    <property type="molecule type" value="Genomic_DNA"/>
</dbReference>
<dbReference type="CDD" id="cd06261">
    <property type="entry name" value="TM_PBP2"/>
    <property type="match status" value="1"/>
</dbReference>
<keyword evidence="6 7" id="KW-0472">Membrane</keyword>
<feature type="transmembrane region" description="Helical" evidence="7">
    <location>
        <begin position="95"/>
        <end position="117"/>
    </location>
</feature>
<comment type="similarity">
    <text evidence="7">Belongs to the binding-protein-dependent transport system permease family.</text>
</comment>
<reference evidence="10 11" key="1">
    <citation type="submission" date="2018-05" db="EMBL/GenBank/DDBJ databases">
        <title>Amnibacterium sp. M8JJ-5, whole genome shotgun sequence.</title>
        <authorList>
            <person name="Tuo L."/>
        </authorList>
    </citation>
    <scope>NUCLEOTIDE SEQUENCE [LARGE SCALE GENOMIC DNA]</scope>
    <source>
        <strain evidence="10 11">M8JJ-5</strain>
    </source>
</reference>
<proteinExistence type="inferred from homology"/>
<keyword evidence="4 7" id="KW-0812">Transmembrane</keyword>
<organism evidence="10 11">
    <name type="scientific">Amnibacterium flavum</name>
    <dbReference type="NCBI Taxonomy" id="2173173"/>
    <lineage>
        <taxon>Bacteria</taxon>
        <taxon>Bacillati</taxon>
        <taxon>Actinomycetota</taxon>
        <taxon>Actinomycetes</taxon>
        <taxon>Micrococcales</taxon>
        <taxon>Microbacteriaceae</taxon>
        <taxon>Amnibacterium</taxon>
    </lineage>
</organism>
<dbReference type="InterPro" id="IPR035906">
    <property type="entry name" value="MetI-like_sf"/>
</dbReference>
<evidence type="ECO:0000256" key="3">
    <source>
        <dbReference type="ARBA" id="ARBA00022475"/>
    </source>
</evidence>
<dbReference type="PROSITE" id="PS50928">
    <property type="entry name" value="ABC_TM1"/>
    <property type="match status" value="1"/>
</dbReference>
<keyword evidence="5 7" id="KW-1133">Transmembrane helix</keyword>
<name>A0A2V1HL84_9MICO</name>
<accession>A0A2V1HL84</accession>
<feature type="region of interest" description="Disordered" evidence="8">
    <location>
        <begin position="1"/>
        <end position="28"/>
    </location>
</feature>
<comment type="caution">
    <text evidence="10">The sequence shown here is derived from an EMBL/GenBank/DDBJ whole genome shotgun (WGS) entry which is preliminary data.</text>
</comment>
<evidence type="ECO:0000313" key="10">
    <source>
        <dbReference type="EMBL" id="PVZ93328.1"/>
    </source>
</evidence>
<keyword evidence="11" id="KW-1185">Reference proteome</keyword>
<feature type="transmembrane region" description="Helical" evidence="7">
    <location>
        <begin position="179"/>
        <end position="201"/>
    </location>
</feature>
<keyword evidence="2 7" id="KW-0813">Transport</keyword>
<evidence type="ECO:0000256" key="1">
    <source>
        <dbReference type="ARBA" id="ARBA00004651"/>
    </source>
</evidence>
<dbReference type="PANTHER" id="PTHR30193:SF37">
    <property type="entry name" value="INNER MEMBRANE ABC TRANSPORTER PERMEASE PROTEIN YCJO"/>
    <property type="match status" value="1"/>
</dbReference>